<dbReference type="EMBL" id="PHWZ01000024">
    <property type="protein sequence ID" value="TEY83804.1"/>
    <property type="molecule type" value="Genomic_DNA"/>
</dbReference>
<accession>A0A4Y8DEH0</accession>
<evidence type="ECO:0000313" key="2">
    <source>
        <dbReference type="EMBL" id="TEY83804.1"/>
    </source>
</evidence>
<protein>
    <submittedName>
        <fullName evidence="2">Uncharacterized protein</fullName>
    </submittedName>
</protein>
<gene>
    <name evidence="2" type="ORF">BOTCAL_0024g00120</name>
</gene>
<comment type="caution">
    <text evidence="2">The sequence shown here is derived from an EMBL/GenBank/DDBJ whole genome shotgun (WGS) entry which is preliminary data.</text>
</comment>
<feature type="compositionally biased region" description="Basic and acidic residues" evidence="1">
    <location>
        <begin position="15"/>
        <end position="26"/>
    </location>
</feature>
<feature type="region of interest" description="Disordered" evidence="1">
    <location>
        <begin position="168"/>
        <end position="189"/>
    </location>
</feature>
<evidence type="ECO:0000313" key="3">
    <source>
        <dbReference type="Proteomes" id="UP000297299"/>
    </source>
</evidence>
<sequence>MPVNLQPSVGTSGSLRKEKSGGEGTRRMPTNSRPPLSHRIRASFEGKKSHDSTSPKHASFSGSSPTDPELLRRIIDEAISGEVFQAGLASHIAKLLKPDIKTALDTIEPVVNAVLQHELLLKRTNNSVDHVLLKLESMADDEGAMTPGQARLSIHGALTSHPIAEEGSLPISENSVSGTGTPVSVSNQESRPLFNRGLTYTAGKLNEISDSLDLNNHKLGKVVEGIVEINNLLTSNARLDSLKESSDKNDTKTSVIQTQIDQLQENVRVVITRIGPDLGINVKAINDHLTGETPIQETREVASNGSGGDVELLQAISSKLEALKDSLETGTSSHNDNLGLLKEQINALQSTLDAQKEVLGEIREADNSTEVLAGIHKSNESHEAHATILGELKERNTPPADLSTQPAPTSADAGTLQTILAEVQKSNEAHEKHTAALEIIKESDTNAAILAEVQKSNDLHISHASALESLKSFTPPPEQSTAIDLGSFETMMDSIIGTSTAILTEVQKSNESHVSHAAALETIKALPTPPSESPIASASVDFGGLEKDIGTIIEKLDLHAAVLEEIKTKDAPGSGGVDTSAFDGHFGSINTLLETHTAALDEIKSKDAGGSPDFSPITALLEAHSATLEDIKSRDLTPADFGPIISMLEAHTVALEEIKSKDAGCNPDFSPISALLEAHTATLDEIKAKGTTNSIDLSPITALLDAHTASLDEIKSKDMTAADFSPITALLEAHTTTLEDIKAKDSANNVDLSPITSTLDSHRVVLDEIVSKNVQSSVVPAAINMDALDTHFSSITGILAAHTAVLDEIKSKDGPSNASLPTENIIEILDKHFGSITNMLEVHTAALEEIKAKDFTATTGKTELNMAAFDDHFSSLTRMLDSHTEALDETKSKNNDSAPPSISRDNVGLDSFEPHVTAIKSALDAHMTVLQDIKSEAAAKNDMDAMVVDNLLEPHIIAIKSTLIAHTVILDDLKSNIPTKTTNSFEIPNDALPRILDILHSHTNLLTEIKNSDVSDEILTALHELQEGNSSAFNTLKESDVSDEILTALHTCNDSQEKLDRSLLELKIAVNTSISSEQNGNKSIDTAEAAQAPIATVDLSGLETQISAVIATLEGQNVVLREIKDTTNAGMEAHGLHITTLGEIKDATSVSNDSHAAHAAVLGEIRDAANTSNESHGTHTSTLGVIRDAAASLSSAHAAQIATLIELKQAINASKESHNIHTGTLVEIRDAAVNSNDAILMHTNTLSELKEAINASNESHTSHAAALTDLKSIHSIQSSPDATSEPTSPPVLDTSALDTQLTTIITTLESQNSTLGEMKGAHESHTTTLNEIKDATTASN</sequence>
<feature type="compositionally biased region" description="Low complexity" evidence="1">
    <location>
        <begin position="175"/>
        <end position="186"/>
    </location>
</feature>
<feature type="region of interest" description="Disordered" evidence="1">
    <location>
        <begin position="887"/>
        <end position="908"/>
    </location>
</feature>
<feature type="compositionally biased region" description="Basic and acidic residues" evidence="1">
    <location>
        <begin position="42"/>
        <end position="54"/>
    </location>
</feature>
<keyword evidence="3" id="KW-1185">Reference proteome</keyword>
<reference evidence="2 3" key="1">
    <citation type="submission" date="2017-11" db="EMBL/GenBank/DDBJ databases">
        <title>Comparative genomics of Botrytis spp.</title>
        <authorList>
            <person name="Valero-Jimenez C.A."/>
            <person name="Tapia P."/>
            <person name="Veloso J."/>
            <person name="Silva-Moreno E."/>
            <person name="Staats M."/>
            <person name="Valdes J.H."/>
            <person name="Van Kan J.A.L."/>
        </authorList>
    </citation>
    <scope>NUCLEOTIDE SEQUENCE [LARGE SCALE GENOMIC DNA]</scope>
    <source>
        <strain evidence="2 3">MUCL2830</strain>
    </source>
</reference>
<feature type="compositionally biased region" description="Polar residues" evidence="1">
    <location>
        <begin position="895"/>
        <end position="904"/>
    </location>
</feature>
<feature type="compositionally biased region" description="Polar residues" evidence="1">
    <location>
        <begin position="1"/>
        <end position="14"/>
    </location>
</feature>
<dbReference type="Proteomes" id="UP000297299">
    <property type="component" value="Unassembled WGS sequence"/>
</dbReference>
<dbReference type="OrthoDB" id="3563205at2759"/>
<organism evidence="2 3">
    <name type="scientific">Botryotinia calthae</name>
    <dbReference type="NCBI Taxonomy" id="38488"/>
    <lineage>
        <taxon>Eukaryota</taxon>
        <taxon>Fungi</taxon>
        <taxon>Dikarya</taxon>
        <taxon>Ascomycota</taxon>
        <taxon>Pezizomycotina</taxon>
        <taxon>Leotiomycetes</taxon>
        <taxon>Helotiales</taxon>
        <taxon>Sclerotiniaceae</taxon>
        <taxon>Botryotinia</taxon>
    </lineage>
</organism>
<feature type="region of interest" description="Disordered" evidence="1">
    <location>
        <begin position="1"/>
        <end position="67"/>
    </location>
</feature>
<name>A0A4Y8DEH0_9HELO</name>
<evidence type="ECO:0000256" key="1">
    <source>
        <dbReference type="SAM" id="MobiDB-lite"/>
    </source>
</evidence>
<dbReference type="STRING" id="38488.A0A4Y8DEH0"/>
<proteinExistence type="predicted"/>